<sequence length="72" mass="7802">MTRLVRAFVLTAAALAAGFSGLLWNEELVVRGRRASFVTEAQAIIGRPLTPVSYAGVARRTVRRCAAGVYYC</sequence>
<dbReference type="Proteomes" id="UP001549077">
    <property type="component" value="Unassembled WGS sequence"/>
</dbReference>
<protein>
    <submittedName>
        <fullName evidence="1">Uncharacterized protein</fullName>
    </submittedName>
</protein>
<gene>
    <name evidence="1" type="ORF">ABID08_002750</name>
</gene>
<evidence type="ECO:0000313" key="1">
    <source>
        <dbReference type="EMBL" id="MET3755379.1"/>
    </source>
</evidence>
<comment type="caution">
    <text evidence="1">The sequence shown here is derived from an EMBL/GenBank/DDBJ whole genome shotgun (WGS) entry which is preliminary data.</text>
</comment>
<keyword evidence="2" id="KW-1185">Reference proteome</keyword>
<dbReference type="EMBL" id="JBEPMY010000006">
    <property type="protein sequence ID" value="MET3755379.1"/>
    <property type="molecule type" value="Genomic_DNA"/>
</dbReference>
<accession>A0ABV2MFY9</accession>
<name>A0ABV2MFY9_9HYPH</name>
<dbReference type="RefSeq" id="WP_168297472.1">
    <property type="nucleotide sequence ID" value="NZ_CP071606.1"/>
</dbReference>
<proteinExistence type="predicted"/>
<reference evidence="1 2" key="1">
    <citation type="submission" date="2024-06" db="EMBL/GenBank/DDBJ databases">
        <title>Genomic Encyclopedia of Type Strains, Phase IV (KMG-IV): sequencing the most valuable type-strain genomes for metagenomic binning, comparative biology and taxonomic classification.</title>
        <authorList>
            <person name="Goeker M."/>
        </authorList>
    </citation>
    <scope>NUCLEOTIDE SEQUENCE [LARGE SCALE GENOMIC DNA]</scope>
    <source>
        <strain evidence="1 2">DSM 29288</strain>
    </source>
</reference>
<organism evidence="1 2">
    <name type="scientific">Rhizobium binae</name>
    <dbReference type="NCBI Taxonomy" id="1138190"/>
    <lineage>
        <taxon>Bacteria</taxon>
        <taxon>Pseudomonadati</taxon>
        <taxon>Pseudomonadota</taxon>
        <taxon>Alphaproteobacteria</taxon>
        <taxon>Hyphomicrobiales</taxon>
        <taxon>Rhizobiaceae</taxon>
        <taxon>Rhizobium/Agrobacterium group</taxon>
        <taxon>Rhizobium</taxon>
    </lineage>
</organism>
<evidence type="ECO:0000313" key="2">
    <source>
        <dbReference type="Proteomes" id="UP001549077"/>
    </source>
</evidence>
<dbReference type="GeneID" id="91151281"/>